<dbReference type="CDD" id="cd00303">
    <property type="entry name" value="retropepsin_like"/>
    <property type="match status" value="1"/>
</dbReference>
<protein>
    <recommendedName>
        <fullName evidence="4">Peptidase A2 domain-containing protein</fullName>
    </recommendedName>
</protein>
<gene>
    <name evidence="2" type="ORF">R1flu_007613</name>
</gene>
<feature type="region of interest" description="Disordered" evidence="1">
    <location>
        <begin position="1"/>
        <end position="45"/>
    </location>
</feature>
<evidence type="ECO:0008006" key="4">
    <source>
        <dbReference type="Google" id="ProtNLM"/>
    </source>
</evidence>
<evidence type="ECO:0000313" key="3">
    <source>
        <dbReference type="Proteomes" id="UP001605036"/>
    </source>
</evidence>
<feature type="compositionally biased region" description="Polar residues" evidence="1">
    <location>
        <begin position="1"/>
        <end position="15"/>
    </location>
</feature>
<dbReference type="InterPro" id="IPR021109">
    <property type="entry name" value="Peptidase_aspartic_dom_sf"/>
</dbReference>
<dbReference type="EMBL" id="JBHFFA010000003">
    <property type="protein sequence ID" value="KAL2636134.1"/>
    <property type="molecule type" value="Genomic_DNA"/>
</dbReference>
<keyword evidence="3" id="KW-1185">Reference proteome</keyword>
<proteinExistence type="predicted"/>
<dbReference type="AlphaFoldDB" id="A0ABD1Z0J8"/>
<evidence type="ECO:0000313" key="2">
    <source>
        <dbReference type="EMBL" id="KAL2636134.1"/>
    </source>
</evidence>
<evidence type="ECO:0000256" key="1">
    <source>
        <dbReference type="SAM" id="MobiDB-lite"/>
    </source>
</evidence>
<sequence>MPQASNNVRHVQMNPSVGEDPSAEEGVHEDVPEGPNGEPGKTENLVESGDFLPWLDVGIKGRTFSFLVDMGTDINVIDASIVWDLDLPNTRIVNPMIVRFVRGSHKVTKKVMSVPLSVAGTDHTHHFLIMKFGSGLAGILSW</sequence>
<dbReference type="SUPFAM" id="SSF50630">
    <property type="entry name" value="Acid proteases"/>
    <property type="match status" value="1"/>
</dbReference>
<accession>A0ABD1Z0J8</accession>
<comment type="caution">
    <text evidence="2">The sequence shown here is derived from an EMBL/GenBank/DDBJ whole genome shotgun (WGS) entry which is preliminary data.</text>
</comment>
<reference evidence="2 3" key="1">
    <citation type="submission" date="2024-09" db="EMBL/GenBank/DDBJ databases">
        <title>Chromosome-scale assembly of Riccia fluitans.</title>
        <authorList>
            <person name="Paukszto L."/>
            <person name="Sawicki J."/>
            <person name="Karawczyk K."/>
            <person name="Piernik-Szablinska J."/>
            <person name="Szczecinska M."/>
            <person name="Mazdziarz M."/>
        </authorList>
    </citation>
    <scope>NUCLEOTIDE SEQUENCE [LARGE SCALE GENOMIC DNA]</scope>
    <source>
        <strain evidence="2">Rf_01</strain>
        <tissue evidence="2">Aerial parts of the thallus</tissue>
    </source>
</reference>
<dbReference type="Pfam" id="PF13650">
    <property type="entry name" value="Asp_protease_2"/>
    <property type="match status" value="1"/>
</dbReference>
<dbReference type="Proteomes" id="UP001605036">
    <property type="component" value="Unassembled WGS sequence"/>
</dbReference>
<organism evidence="2 3">
    <name type="scientific">Riccia fluitans</name>
    <dbReference type="NCBI Taxonomy" id="41844"/>
    <lineage>
        <taxon>Eukaryota</taxon>
        <taxon>Viridiplantae</taxon>
        <taxon>Streptophyta</taxon>
        <taxon>Embryophyta</taxon>
        <taxon>Marchantiophyta</taxon>
        <taxon>Marchantiopsida</taxon>
        <taxon>Marchantiidae</taxon>
        <taxon>Marchantiales</taxon>
        <taxon>Ricciaceae</taxon>
        <taxon>Riccia</taxon>
    </lineage>
</organism>
<dbReference type="Gene3D" id="2.40.70.10">
    <property type="entry name" value="Acid Proteases"/>
    <property type="match status" value="1"/>
</dbReference>
<name>A0ABD1Z0J8_9MARC</name>